<feature type="domain" description="DEAD-box RNA helicase Q" evidence="13">
    <location>
        <begin position="13"/>
        <end position="41"/>
    </location>
</feature>
<feature type="compositionally biased region" description="Basic residues" evidence="10">
    <location>
        <begin position="440"/>
        <end position="451"/>
    </location>
</feature>
<evidence type="ECO:0000256" key="9">
    <source>
        <dbReference type="RuleBase" id="RU000492"/>
    </source>
</evidence>
<dbReference type="SMART" id="SM00487">
    <property type="entry name" value="DEXDc"/>
    <property type="match status" value="1"/>
</dbReference>
<evidence type="ECO:0000256" key="10">
    <source>
        <dbReference type="SAM" id="MobiDB-lite"/>
    </source>
</evidence>
<keyword evidence="3 9" id="KW-0378">Hydrolase</keyword>
<proteinExistence type="inferred from homology"/>
<evidence type="ECO:0000256" key="5">
    <source>
        <dbReference type="ARBA" id="ARBA00022840"/>
    </source>
</evidence>
<evidence type="ECO:0000259" key="12">
    <source>
        <dbReference type="PROSITE" id="PS51194"/>
    </source>
</evidence>
<dbReference type="GO" id="GO:0005829">
    <property type="term" value="C:cytosol"/>
    <property type="evidence" value="ECO:0007669"/>
    <property type="project" value="TreeGrafter"/>
</dbReference>
<dbReference type="SUPFAM" id="SSF52540">
    <property type="entry name" value="P-loop containing nucleoside triphosphate hydrolases"/>
    <property type="match status" value="1"/>
</dbReference>
<dbReference type="Gene3D" id="3.40.50.300">
    <property type="entry name" value="P-loop containing nucleotide triphosphate hydrolases"/>
    <property type="match status" value="2"/>
</dbReference>
<evidence type="ECO:0000259" key="11">
    <source>
        <dbReference type="PROSITE" id="PS51192"/>
    </source>
</evidence>
<dbReference type="STRING" id="91626.A0A0C9MQB8"/>
<feature type="compositionally biased region" description="Basic and acidic residues" evidence="10">
    <location>
        <begin position="403"/>
        <end position="419"/>
    </location>
</feature>
<dbReference type="PROSITE" id="PS00039">
    <property type="entry name" value="DEAD_ATP_HELICASE"/>
    <property type="match status" value="1"/>
</dbReference>
<evidence type="ECO:0000313" key="15">
    <source>
        <dbReference type="Proteomes" id="UP000053815"/>
    </source>
</evidence>
<dbReference type="GO" id="GO:0005524">
    <property type="term" value="F:ATP binding"/>
    <property type="evidence" value="ECO:0007669"/>
    <property type="project" value="UniProtKB-KW"/>
</dbReference>
<organism evidence="14">
    <name type="scientific">Mucor ambiguus</name>
    <dbReference type="NCBI Taxonomy" id="91626"/>
    <lineage>
        <taxon>Eukaryota</taxon>
        <taxon>Fungi</taxon>
        <taxon>Fungi incertae sedis</taxon>
        <taxon>Mucoromycota</taxon>
        <taxon>Mucoromycotina</taxon>
        <taxon>Mucoromycetes</taxon>
        <taxon>Mucorales</taxon>
        <taxon>Mucorineae</taxon>
        <taxon>Mucoraceae</taxon>
        <taxon>Mucor</taxon>
    </lineage>
</organism>
<dbReference type="PROSITE" id="PS51192">
    <property type="entry name" value="HELICASE_ATP_BIND_1"/>
    <property type="match status" value="1"/>
</dbReference>
<dbReference type="SMART" id="SM00490">
    <property type="entry name" value="HELICc"/>
    <property type="match status" value="1"/>
</dbReference>
<evidence type="ECO:0000256" key="7">
    <source>
        <dbReference type="ARBA" id="ARBA00047984"/>
    </source>
</evidence>
<dbReference type="InterPro" id="IPR014014">
    <property type="entry name" value="RNA_helicase_DEAD_Q_motif"/>
</dbReference>
<keyword evidence="5 9" id="KW-0067">ATP-binding</keyword>
<keyword evidence="15" id="KW-1185">Reference proteome</keyword>
<dbReference type="OrthoDB" id="434041at2759"/>
<evidence type="ECO:0000256" key="3">
    <source>
        <dbReference type="ARBA" id="ARBA00022801"/>
    </source>
</evidence>
<feature type="region of interest" description="Disordered" evidence="10">
    <location>
        <begin position="403"/>
        <end position="472"/>
    </location>
</feature>
<dbReference type="InterPro" id="IPR027417">
    <property type="entry name" value="P-loop_NTPase"/>
</dbReference>
<dbReference type="GO" id="GO:0016787">
    <property type="term" value="F:hydrolase activity"/>
    <property type="evidence" value="ECO:0007669"/>
    <property type="project" value="UniProtKB-KW"/>
</dbReference>
<dbReference type="PROSITE" id="PS51195">
    <property type="entry name" value="Q_MOTIF"/>
    <property type="match status" value="1"/>
</dbReference>
<dbReference type="GO" id="GO:0003723">
    <property type="term" value="F:RNA binding"/>
    <property type="evidence" value="ECO:0007669"/>
    <property type="project" value="UniProtKB-KW"/>
</dbReference>
<evidence type="ECO:0000259" key="13">
    <source>
        <dbReference type="PROSITE" id="PS51195"/>
    </source>
</evidence>
<dbReference type="InterPro" id="IPR000629">
    <property type="entry name" value="RNA-helicase_DEAD-box_CS"/>
</dbReference>
<evidence type="ECO:0000256" key="2">
    <source>
        <dbReference type="ARBA" id="ARBA00022741"/>
    </source>
</evidence>
<dbReference type="InterPro" id="IPR014001">
    <property type="entry name" value="Helicase_ATP-bd"/>
</dbReference>
<evidence type="ECO:0000256" key="1">
    <source>
        <dbReference type="ARBA" id="ARBA00012552"/>
    </source>
</evidence>
<dbReference type="EMBL" id="DF836346">
    <property type="protein sequence ID" value="GAN04193.1"/>
    <property type="molecule type" value="Genomic_DNA"/>
</dbReference>
<accession>A0A0C9MQB8</accession>
<dbReference type="InterPro" id="IPR001650">
    <property type="entry name" value="Helicase_C-like"/>
</dbReference>
<dbReference type="PANTHER" id="PTHR47959:SF1">
    <property type="entry name" value="ATP-DEPENDENT RNA HELICASE DBPA"/>
    <property type="match status" value="1"/>
</dbReference>
<evidence type="ECO:0000256" key="6">
    <source>
        <dbReference type="ARBA" id="ARBA00022884"/>
    </source>
</evidence>
<comment type="similarity">
    <text evidence="9">Belongs to the DEAD box helicase family.</text>
</comment>
<dbReference type="PANTHER" id="PTHR47959">
    <property type="entry name" value="ATP-DEPENDENT RNA HELICASE RHLE-RELATED"/>
    <property type="match status" value="1"/>
</dbReference>
<comment type="catalytic activity">
    <reaction evidence="7">
        <text>ATP + H2O = ADP + phosphate + H(+)</text>
        <dbReference type="Rhea" id="RHEA:13065"/>
        <dbReference type="ChEBI" id="CHEBI:15377"/>
        <dbReference type="ChEBI" id="CHEBI:15378"/>
        <dbReference type="ChEBI" id="CHEBI:30616"/>
        <dbReference type="ChEBI" id="CHEBI:43474"/>
        <dbReference type="ChEBI" id="CHEBI:456216"/>
        <dbReference type="EC" id="3.6.4.13"/>
    </reaction>
</comment>
<feature type="short sequence motif" description="Q motif" evidence="8">
    <location>
        <begin position="13"/>
        <end position="41"/>
    </location>
</feature>
<dbReference type="Pfam" id="PF00270">
    <property type="entry name" value="DEAD"/>
    <property type="match status" value="1"/>
</dbReference>
<feature type="domain" description="Helicase ATP-binding" evidence="11">
    <location>
        <begin position="44"/>
        <end position="215"/>
    </location>
</feature>
<feature type="domain" description="Helicase C-terminal" evidence="12">
    <location>
        <begin position="252"/>
        <end position="399"/>
    </location>
</feature>
<dbReference type="PROSITE" id="PS51194">
    <property type="entry name" value="HELICASE_CTER"/>
    <property type="match status" value="1"/>
</dbReference>
<keyword evidence="2 9" id="KW-0547">Nucleotide-binding</keyword>
<gene>
    <name evidence="14" type="ORF">MAM1_0057d03653</name>
</gene>
<dbReference type="EC" id="3.6.4.13" evidence="1"/>
<sequence>MKRSQDVEIEEKVKFDSLLQNKHLLQGLKESGYERPSPVQLKAIPMGRLGVDMIAQAKSGTGKTVVFGVITLEAINLVIAQPQAIIIAPTREIAIQIRDVVRNLGRFMPSLQCHAFIGGISMQTDVQNANHSHIIVGTPGRLMALLESKKLSTTHIKLVVLDEADKLMSDTFYPQIDYIFSKMKSTVFQVVAFSATFTDELLQLVSKFLKNPQTVCLTDGVPTLNEVQQYYINTSTSDNESHLQRYKNKYQAVEKILGHVPFYQGMIFVNSLPRSMELSRWLNEMGWKSGHIHAGITQDKRLSVMEDLRDFKLRILVCSDLIARGIDVDRVNLVINLDLPWEVETYLHRVGRTGRYGTSGIAINLIGSAEDKEFLQKLRNEGIQIDILPDKVSHNKYVKQLTESDQKHLNQHESQKIESKPLILNHKHDRSSGSSSNAAQKKKAKKKHPKPQKQISRQTDTTHQEDSSQFQPSFAWEPLKTSHPQPTATTLAPANQVNIFIPPDLFF</sequence>
<keyword evidence="4 9" id="KW-0347">Helicase</keyword>
<dbReference type="InterPro" id="IPR050079">
    <property type="entry name" value="DEAD_box_RNA_helicase"/>
</dbReference>
<dbReference type="Proteomes" id="UP000053815">
    <property type="component" value="Unassembled WGS sequence"/>
</dbReference>
<keyword evidence="6" id="KW-0694">RNA-binding</keyword>
<dbReference type="GO" id="GO:0003724">
    <property type="term" value="F:RNA helicase activity"/>
    <property type="evidence" value="ECO:0007669"/>
    <property type="project" value="UniProtKB-EC"/>
</dbReference>
<dbReference type="Pfam" id="PF00271">
    <property type="entry name" value="Helicase_C"/>
    <property type="match status" value="1"/>
</dbReference>
<reference evidence="14" key="1">
    <citation type="submission" date="2014-09" db="EMBL/GenBank/DDBJ databases">
        <title>Draft genome sequence of an oleaginous Mucoromycotina fungus Mucor ambiguus NBRC6742.</title>
        <authorList>
            <person name="Takeda I."/>
            <person name="Yamane N."/>
            <person name="Morita T."/>
            <person name="Tamano K."/>
            <person name="Machida M."/>
            <person name="Baker S."/>
            <person name="Koike H."/>
        </authorList>
    </citation>
    <scope>NUCLEOTIDE SEQUENCE</scope>
    <source>
        <strain evidence="14">NBRC 6742</strain>
    </source>
</reference>
<dbReference type="CDD" id="cd18787">
    <property type="entry name" value="SF2_C_DEAD"/>
    <property type="match status" value="1"/>
</dbReference>
<evidence type="ECO:0000313" key="14">
    <source>
        <dbReference type="EMBL" id="GAN04193.1"/>
    </source>
</evidence>
<evidence type="ECO:0000256" key="8">
    <source>
        <dbReference type="PROSITE-ProRule" id="PRU00552"/>
    </source>
</evidence>
<dbReference type="AlphaFoldDB" id="A0A0C9MQB8"/>
<name>A0A0C9MQB8_9FUNG</name>
<protein>
    <recommendedName>
        <fullName evidence="1">RNA helicase</fullName>
        <ecNumber evidence="1">3.6.4.13</ecNumber>
    </recommendedName>
</protein>
<dbReference type="InterPro" id="IPR011545">
    <property type="entry name" value="DEAD/DEAH_box_helicase_dom"/>
</dbReference>
<evidence type="ECO:0000256" key="4">
    <source>
        <dbReference type="ARBA" id="ARBA00022806"/>
    </source>
</evidence>